<name>A0A1R1XAK8_9FUNG</name>
<accession>A0A1R1XAK8</accession>
<protein>
    <submittedName>
        <fullName evidence="1">Uncharacterized protein</fullName>
    </submittedName>
</protein>
<gene>
    <name evidence="1" type="ORF">AYI69_g9751</name>
</gene>
<feature type="non-terminal residue" evidence="1">
    <location>
        <position position="57"/>
    </location>
</feature>
<proteinExistence type="predicted"/>
<evidence type="ECO:0000313" key="1">
    <source>
        <dbReference type="EMBL" id="OMJ11653.1"/>
    </source>
</evidence>
<keyword evidence="2" id="KW-1185">Reference proteome</keyword>
<dbReference type="Proteomes" id="UP000187429">
    <property type="component" value="Unassembled WGS sequence"/>
</dbReference>
<comment type="caution">
    <text evidence="1">The sequence shown here is derived from an EMBL/GenBank/DDBJ whole genome shotgun (WGS) entry which is preliminary data.</text>
</comment>
<reference evidence="2" key="1">
    <citation type="submission" date="2017-01" db="EMBL/GenBank/DDBJ databases">
        <authorList>
            <person name="Wang Y."/>
            <person name="White M."/>
            <person name="Kvist S."/>
            <person name="Moncalvo J.-M."/>
        </authorList>
    </citation>
    <scope>NUCLEOTIDE SEQUENCE [LARGE SCALE GENOMIC DNA]</scope>
    <source>
        <strain evidence="2">ID-206-W2</strain>
    </source>
</reference>
<organism evidence="1 2">
    <name type="scientific">Smittium culicis</name>
    <dbReference type="NCBI Taxonomy" id="133412"/>
    <lineage>
        <taxon>Eukaryota</taxon>
        <taxon>Fungi</taxon>
        <taxon>Fungi incertae sedis</taxon>
        <taxon>Zoopagomycota</taxon>
        <taxon>Kickxellomycotina</taxon>
        <taxon>Harpellomycetes</taxon>
        <taxon>Harpellales</taxon>
        <taxon>Legeriomycetaceae</taxon>
        <taxon>Smittium</taxon>
    </lineage>
</organism>
<dbReference type="AlphaFoldDB" id="A0A1R1XAK8"/>
<sequence>MRKVKSGLSDRLFSLNIRGFRVQRLEYFEMLRRQRHKVVMVQETLVKREDWAVTIPG</sequence>
<dbReference type="EMBL" id="LSSM01005944">
    <property type="protein sequence ID" value="OMJ11653.1"/>
    <property type="molecule type" value="Genomic_DNA"/>
</dbReference>
<evidence type="ECO:0000313" key="2">
    <source>
        <dbReference type="Proteomes" id="UP000187429"/>
    </source>
</evidence>